<dbReference type="InterPro" id="IPR009241">
    <property type="entry name" value="HigB-like"/>
</dbReference>
<organism evidence="1 2">
    <name type="scientific">Zobellella taiwanensis</name>
    <dbReference type="NCBI Taxonomy" id="347535"/>
    <lineage>
        <taxon>Bacteria</taxon>
        <taxon>Pseudomonadati</taxon>
        <taxon>Pseudomonadota</taxon>
        <taxon>Gammaproteobacteria</taxon>
        <taxon>Aeromonadales</taxon>
        <taxon>Aeromonadaceae</taxon>
        <taxon>Zobellella</taxon>
    </lineage>
</organism>
<dbReference type="SUPFAM" id="SSF143011">
    <property type="entry name" value="RelE-like"/>
    <property type="match status" value="1"/>
</dbReference>
<proteinExistence type="predicted"/>
<dbReference type="OrthoDB" id="9800258at2"/>
<keyword evidence="2" id="KW-1185">Reference proteome</keyword>
<dbReference type="InterPro" id="IPR035093">
    <property type="entry name" value="RelE/ParE_toxin_dom_sf"/>
</dbReference>
<dbReference type="EMBL" id="PXYH01000005">
    <property type="protein sequence ID" value="PSJ45385.1"/>
    <property type="molecule type" value="Genomic_DNA"/>
</dbReference>
<gene>
    <name evidence="1" type="ORF">C7I36_04760</name>
</gene>
<sequence>MKVIESTKFRQWLKKLKDDTGRARVVSRINRLAAGLAGDAAPVGQGVSELRIHYGPGYRVYYYQQGDVLVLLLCGGDKGSQRRDIDTAHQILKEWREQHHG</sequence>
<evidence type="ECO:0008006" key="3">
    <source>
        <dbReference type="Google" id="ProtNLM"/>
    </source>
</evidence>
<dbReference type="PIRSF" id="PIRSF028744">
    <property type="entry name" value="Addict_mod_HI1419"/>
    <property type="match status" value="1"/>
</dbReference>
<dbReference type="Pfam" id="PF05973">
    <property type="entry name" value="Gp49"/>
    <property type="match status" value="1"/>
</dbReference>
<dbReference type="Proteomes" id="UP000242181">
    <property type="component" value="Unassembled WGS sequence"/>
</dbReference>
<evidence type="ECO:0000313" key="2">
    <source>
        <dbReference type="Proteomes" id="UP000242181"/>
    </source>
</evidence>
<dbReference type="InterPro" id="IPR014056">
    <property type="entry name" value="TypeIITA-like_toxin_pred"/>
</dbReference>
<reference evidence="1 2" key="1">
    <citation type="submission" date="2018-03" db="EMBL/GenBank/DDBJ databases">
        <title>The draft genome of Zobellella taiwanensis JCM 13381.</title>
        <authorList>
            <person name="Liu L."/>
            <person name="Li L."/>
            <person name="Wang T."/>
            <person name="Zhang X."/>
            <person name="Liang L."/>
        </authorList>
    </citation>
    <scope>NUCLEOTIDE SEQUENCE [LARGE SCALE GENOMIC DNA]</scope>
    <source>
        <strain evidence="1 2">JCM 13381</strain>
    </source>
</reference>
<accession>A0A2P7R595</accession>
<dbReference type="PANTHER" id="PTHR41791">
    <property type="entry name" value="SSL7039 PROTEIN"/>
    <property type="match status" value="1"/>
</dbReference>
<dbReference type="NCBIfam" id="TIGR02683">
    <property type="entry name" value="upstrm_HI1419"/>
    <property type="match status" value="1"/>
</dbReference>
<name>A0A2P7R595_9GAMM</name>
<protein>
    <recommendedName>
        <fullName evidence="3">Addiction module antitoxin RelB</fullName>
    </recommendedName>
</protein>
<evidence type="ECO:0000313" key="1">
    <source>
        <dbReference type="EMBL" id="PSJ45385.1"/>
    </source>
</evidence>
<dbReference type="PANTHER" id="PTHR41791:SF1">
    <property type="entry name" value="SSL7039 PROTEIN"/>
    <property type="match status" value="1"/>
</dbReference>
<dbReference type="AlphaFoldDB" id="A0A2P7R595"/>
<comment type="caution">
    <text evidence="1">The sequence shown here is derived from an EMBL/GenBank/DDBJ whole genome shotgun (WGS) entry which is preliminary data.</text>
</comment>